<evidence type="ECO:0000313" key="3">
    <source>
        <dbReference type="Proteomes" id="UP001176940"/>
    </source>
</evidence>
<proteinExistence type="predicted"/>
<gene>
    <name evidence="2" type="ORF">RIMI_LOCUS9367085</name>
</gene>
<name>A0ABN9LKF1_9NEOB</name>
<dbReference type="Proteomes" id="UP001176940">
    <property type="component" value="Unassembled WGS sequence"/>
</dbReference>
<comment type="caution">
    <text evidence="2">The sequence shown here is derived from an EMBL/GenBank/DDBJ whole genome shotgun (WGS) entry which is preliminary data.</text>
</comment>
<dbReference type="EMBL" id="CAUEEQ010019374">
    <property type="protein sequence ID" value="CAJ0941833.1"/>
    <property type="molecule type" value="Genomic_DNA"/>
</dbReference>
<evidence type="ECO:0000256" key="1">
    <source>
        <dbReference type="SAM" id="MobiDB-lite"/>
    </source>
</evidence>
<dbReference type="PANTHER" id="PTHR45749:SF33">
    <property type="entry name" value="ZINC FINGER MYM-TYPE PROTEIN 1"/>
    <property type="match status" value="1"/>
</dbReference>
<dbReference type="PANTHER" id="PTHR45749">
    <property type="match status" value="1"/>
</dbReference>
<keyword evidence="3" id="KW-1185">Reference proteome</keyword>
<accession>A0ABN9LKF1</accession>
<organism evidence="2 3">
    <name type="scientific">Ranitomeya imitator</name>
    <name type="common">mimic poison frog</name>
    <dbReference type="NCBI Taxonomy" id="111125"/>
    <lineage>
        <taxon>Eukaryota</taxon>
        <taxon>Metazoa</taxon>
        <taxon>Chordata</taxon>
        <taxon>Craniata</taxon>
        <taxon>Vertebrata</taxon>
        <taxon>Euteleostomi</taxon>
        <taxon>Amphibia</taxon>
        <taxon>Batrachia</taxon>
        <taxon>Anura</taxon>
        <taxon>Neobatrachia</taxon>
        <taxon>Hyloidea</taxon>
        <taxon>Dendrobatidae</taxon>
        <taxon>Dendrobatinae</taxon>
        <taxon>Ranitomeya</taxon>
    </lineage>
</organism>
<evidence type="ECO:0000313" key="2">
    <source>
        <dbReference type="EMBL" id="CAJ0941833.1"/>
    </source>
</evidence>
<reference evidence="2" key="1">
    <citation type="submission" date="2023-07" db="EMBL/GenBank/DDBJ databases">
        <authorList>
            <person name="Stuckert A."/>
        </authorList>
    </citation>
    <scope>NUCLEOTIDE SEQUENCE</scope>
</reference>
<sequence>MGFLWPTEQHRSTGFAKFAIYKFELQGIFGEQKERAFSKLSLVKNYLRSTMTEQQLKSLALLSIDHELASHLNFKDLITDFMKQKSESRDAGKMEAPAGKMERRPGGWNEDSQSEPALTRWHRNTRVVLKIDEYVGRLYHSDQNSHWNESAGRQIRRAHCACARHFGTWRRSGKKTDGPRQDRESFAQKNIYQGKGGIY</sequence>
<protein>
    <submittedName>
        <fullName evidence="2">Uncharacterized protein</fullName>
    </submittedName>
</protein>
<feature type="region of interest" description="Disordered" evidence="1">
    <location>
        <begin position="86"/>
        <end position="116"/>
    </location>
</feature>